<accession>A0A0E9TNP6</accession>
<proteinExistence type="predicted"/>
<evidence type="ECO:0000313" key="1">
    <source>
        <dbReference type="EMBL" id="JAH55299.1"/>
    </source>
</evidence>
<reference evidence="1" key="2">
    <citation type="journal article" date="2015" name="Fish Shellfish Immunol.">
        <title>Early steps in the European eel (Anguilla anguilla)-Vibrio vulnificus interaction in the gills: Role of the RtxA13 toxin.</title>
        <authorList>
            <person name="Callol A."/>
            <person name="Pajuelo D."/>
            <person name="Ebbesson L."/>
            <person name="Teles M."/>
            <person name="MacKenzie S."/>
            <person name="Amaro C."/>
        </authorList>
    </citation>
    <scope>NUCLEOTIDE SEQUENCE</scope>
</reference>
<sequence length="44" mass="4993">MHYSDNKHSVLAMGSYGIRQSQITFSQVAKNNIVLVSSLKDRHM</sequence>
<reference evidence="1" key="1">
    <citation type="submission" date="2014-11" db="EMBL/GenBank/DDBJ databases">
        <authorList>
            <person name="Amaro Gonzalez C."/>
        </authorList>
    </citation>
    <scope>NUCLEOTIDE SEQUENCE</scope>
</reference>
<name>A0A0E9TNP6_ANGAN</name>
<organism evidence="1">
    <name type="scientific">Anguilla anguilla</name>
    <name type="common">European freshwater eel</name>
    <name type="synonym">Muraena anguilla</name>
    <dbReference type="NCBI Taxonomy" id="7936"/>
    <lineage>
        <taxon>Eukaryota</taxon>
        <taxon>Metazoa</taxon>
        <taxon>Chordata</taxon>
        <taxon>Craniata</taxon>
        <taxon>Vertebrata</taxon>
        <taxon>Euteleostomi</taxon>
        <taxon>Actinopterygii</taxon>
        <taxon>Neopterygii</taxon>
        <taxon>Teleostei</taxon>
        <taxon>Anguilliformes</taxon>
        <taxon>Anguillidae</taxon>
        <taxon>Anguilla</taxon>
    </lineage>
</organism>
<dbReference type="AlphaFoldDB" id="A0A0E9TNP6"/>
<dbReference type="EMBL" id="GBXM01053278">
    <property type="protein sequence ID" value="JAH55299.1"/>
    <property type="molecule type" value="Transcribed_RNA"/>
</dbReference>
<protein>
    <submittedName>
        <fullName evidence="1">Uncharacterized protein</fullName>
    </submittedName>
</protein>